<evidence type="ECO:0000313" key="2">
    <source>
        <dbReference type="EMBL" id="KRN33592.1"/>
    </source>
</evidence>
<accession>A0A0R2FZF9</accession>
<dbReference type="eggNOG" id="COG5438">
    <property type="taxonomic scope" value="Bacteria"/>
</dbReference>
<dbReference type="Proteomes" id="UP000051296">
    <property type="component" value="Unassembled WGS sequence"/>
</dbReference>
<dbReference type="PATRIC" id="fig|1123500.6.peg.400"/>
<keyword evidence="1" id="KW-0812">Transmembrane</keyword>
<name>A0A0R2FZF9_9LACO</name>
<feature type="transmembrane region" description="Helical" evidence="1">
    <location>
        <begin position="121"/>
        <end position="138"/>
    </location>
</feature>
<evidence type="ECO:0000313" key="3">
    <source>
        <dbReference type="Proteomes" id="UP000051296"/>
    </source>
</evidence>
<dbReference type="OrthoDB" id="5753718at2"/>
<proteinExistence type="predicted"/>
<dbReference type="RefSeq" id="WP_022790908.1">
    <property type="nucleotide sequence ID" value="NZ_ATUU01000001.1"/>
</dbReference>
<feature type="transmembrane region" description="Helical" evidence="1">
    <location>
        <begin position="295"/>
        <end position="317"/>
    </location>
</feature>
<reference evidence="2 3" key="1">
    <citation type="journal article" date="2015" name="Genome Announc.">
        <title>Expanding the biotechnology potential of lactobacilli through comparative genomics of 213 strains and associated genera.</title>
        <authorList>
            <person name="Sun Z."/>
            <person name="Harris H.M."/>
            <person name="McCann A."/>
            <person name="Guo C."/>
            <person name="Argimon S."/>
            <person name="Zhang W."/>
            <person name="Yang X."/>
            <person name="Jeffery I.B."/>
            <person name="Cooney J.C."/>
            <person name="Kagawa T.F."/>
            <person name="Liu W."/>
            <person name="Song Y."/>
            <person name="Salvetti E."/>
            <person name="Wrobel A."/>
            <person name="Rasinkangas P."/>
            <person name="Parkhill J."/>
            <person name="Rea M.C."/>
            <person name="O'Sullivan O."/>
            <person name="Ritari J."/>
            <person name="Douillard F.P."/>
            <person name="Paul Ross R."/>
            <person name="Yang R."/>
            <person name="Briner A.E."/>
            <person name="Felis G.E."/>
            <person name="de Vos W.M."/>
            <person name="Barrangou R."/>
            <person name="Klaenhammer T.R."/>
            <person name="Caufield P.W."/>
            <person name="Cui Y."/>
            <person name="Zhang H."/>
            <person name="O'Toole P.W."/>
        </authorList>
    </citation>
    <scope>NUCLEOTIDE SEQUENCE [LARGE SCALE GENOMIC DNA]</scope>
    <source>
        <strain evidence="2 3">DSM 20190</strain>
    </source>
</reference>
<dbReference type="PANTHER" id="PTHR41771">
    <property type="entry name" value="MEMBRANE PROTEIN-RELATED"/>
    <property type="match status" value="1"/>
</dbReference>
<gene>
    <name evidence="2" type="ORF">IV68_GL000399</name>
</gene>
<dbReference type="InterPro" id="IPR012507">
    <property type="entry name" value="YibE_F"/>
</dbReference>
<dbReference type="Pfam" id="PF07907">
    <property type="entry name" value="YibE_F"/>
    <property type="match status" value="1"/>
</dbReference>
<dbReference type="STRING" id="1123500.GCA_000420365_00105"/>
<dbReference type="InParanoid" id="A0A0R2FZF9"/>
<keyword evidence="3" id="KW-1185">Reference proteome</keyword>
<feature type="transmembrane region" description="Helical" evidence="1">
    <location>
        <begin position="145"/>
        <end position="165"/>
    </location>
</feature>
<evidence type="ECO:0000256" key="1">
    <source>
        <dbReference type="SAM" id="Phobius"/>
    </source>
</evidence>
<feature type="transmembrane region" description="Helical" evidence="1">
    <location>
        <begin position="337"/>
        <end position="358"/>
    </location>
</feature>
<dbReference type="PANTHER" id="PTHR41771:SF1">
    <property type="entry name" value="MEMBRANE PROTEIN"/>
    <property type="match status" value="1"/>
</dbReference>
<sequence length="371" mass="41782">MRTSTTKNLIYVILILVITGLTALFFQVNSNLYKQPIGRVTQVTTQATGSQVDQFKNRVKTYQQTVTLRLLNRQQPTRLKVTNYYDAAQGMNQPVKEGQQVFLNQSQHGHWQIDTIKRDGIWVPFLVLIAGILILVLGPRAKRTLCSLGVNIGLFILFLWLSGLFPNVNLFYLFCFFSALATIVTLGLVLGFKQERTWTIVAAVLTTTLLTLALAALVFNLLNNRGIYFEHMEYTSQDPYQLLMAMTVIGVLGAVMDEATDITTTLYSVRQENPDLNRKQLAVIGRQVGQEIFGALNNVLFLIFIAEQIPMTVLYFQNGNSWPFTYTANLSIGMIQTLISAIGIVLTVPVSIGWFLVLDHGHLKWLQQKEN</sequence>
<keyword evidence="1" id="KW-0472">Membrane</keyword>
<feature type="transmembrane region" description="Helical" evidence="1">
    <location>
        <begin position="239"/>
        <end position="256"/>
    </location>
</feature>
<protein>
    <submittedName>
        <fullName evidence="2">Integral membrane protein</fullName>
    </submittedName>
</protein>
<keyword evidence="1" id="KW-1133">Transmembrane helix</keyword>
<feature type="transmembrane region" description="Helical" evidence="1">
    <location>
        <begin position="171"/>
        <end position="191"/>
    </location>
</feature>
<feature type="transmembrane region" description="Helical" evidence="1">
    <location>
        <begin position="198"/>
        <end position="219"/>
    </location>
</feature>
<dbReference type="EMBL" id="JQAX01000001">
    <property type="protein sequence ID" value="KRN33592.1"/>
    <property type="molecule type" value="Genomic_DNA"/>
</dbReference>
<comment type="caution">
    <text evidence="2">The sequence shown here is derived from an EMBL/GenBank/DDBJ whole genome shotgun (WGS) entry which is preliminary data.</text>
</comment>
<organism evidence="2 3">
    <name type="scientific">Weissella halotolerans DSM 20190</name>
    <dbReference type="NCBI Taxonomy" id="1123500"/>
    <lineage>
        <taxon>Bacteria</taxon>
        <taxon>Bacillati</taxon>
        <taxon>Bacillota</taxon>
        <taxon>Bacilli</taxon>
        <taxon>Lactobacillales</taxon>
        <taxon>Lactobacillaceae</taxon>
        <taxon>Weissella</taxon>
    </lineage>
</organism>
<dbReference type="AlphaFoldDB" id="A0A0R2FZF9"/>
<feature type="transmembrane region" description="Helical" evidence="1">
    <location>
        <begin position="9"/>
        <end position="28"/>
    </location>
</feature>